<dbReference type="InterPro" id="IPR001845">
    <property type="entry name" value="HTH_ArsR_DNA-bd_dom"/>
</dbReference>
<dbReference type="GO" id="GO:0046686">
    <property type="term" value="P:response to cadmium ion"/>
    <property type="evidence" value="ECO:0007669"/>
    <property type="project" value="TreeGrafter"/>
</dbReference>
<dbReference type="SMART" id="SM00418">
    <property type="entry name" value="HTH_ARSR"/>
    <property type="match status" value="1"/>
</dbReference>
<reference evidence="2 3" key="1">
    <citation type="submission" date="2019-06" db="EMBL/GenBank/DDBJ databases">
        <title>Description of Kitasatospora acidophila sp. nov. isolated from pine grove soil, and reclassification of Streptomyces novaecaesareae to Kitasatospora novaeceasareae comb. nov.</title>
        <authorList>
            <person name="Kim M.J."/>
        </authorList>
    </citation>
    <scope>NUCLEOTIDE SEQUENCE [LARGE SCALE GENOMIC DNA]</scope>
    <source>
        <strain evidence="2 3">MMS16-CNU292</strain>
    </source>
</reference>
<dbReference type="NCBIfam" id="NF033788">
    <property type="entry name" value="HTH_metalloreg"/>
    <property type="match status" value="1"/>
</dbReference>
<feature type="domain" description="HTH arsR-type" evidence="1">
    <location>
        <begin position="4"/>
        <end position="99"/>
    </location>
</feature>
<evidence type="ECO:0000259" key="1">
    <source>
        <dbReference type="PROSITE" id="PS50987"/>
    </source>
</evidence>
<dbReference type="InterPro" id="IPR052543">
    <property type="entry name" value="HTH_Metal-responsive_Reg"/>
</dbReference>
<dbReference type="CDD" id="cd00090">
    <property type="entry name" value="HTH_ARSR"/>
    <property type="match status" value="1"/>
</dbReference>
<dbReference type="GO" id="GO:0097063">
    <property type="term" value="F:cadmium ion sensor activity"/>
    <property type="evidence" value="ECO:0007669"/>
    <property type="project" value="TreeGrafter"/>
</dbReference>
<dbReference type="GO" id="GO:0032791">
    <property type="term" value="F:lead ion binding"/>
    <property type="evidence" value="ECO:0007669"/>
    <property type="project" value="TreeGrafter"/>
</dbReference>
<dbReference type="PANTHER" id="PTHR39168:SF1">
    <property type="entry name" value="TRANSCRIPTIONAL REGULATORY PROTEIN"/>
    <property type="match status" value="1"/>
</dbReference>
<evidence type="ECO:0000313" key="3">
    <source>
        <dbReference type="Proteomes" id="UP000319103"/>
    </source>
</evidence>
<keyword evidence="3" id="KW-1185">Reference proteome</keyword>
<dbReference type="GO" id="GO:0003677">
    <property type="term" value="F:DNA binding"/>
    <property type="evidence" value="ECO:0007669"/>
    <property type="project" value="TreeGrafter"/>
</dbReference>
<dbReference type="Proteomes" id="UP000319103">
    <property type="component" value="Unassembled WGS sequence"/>
</dbReference>
<dbReference type="SUPFAM" id="SSF46785">
    <property type="entry name" value="Winged helix' DNA-binding domain"/>
    <property type="match status" value="1"/>
</dbReference>
<dbReference type="AlphaFoldDB" id="A0A540WAM1"/>
<accession>A0A540WAM1</accession>
<dbReference type="OrthoDB" id="3232131at2"/>
<dbReference type="InterPro" id="IPR011991">
    <property type="entry name" value="ArsR-like_HTH"/>
</dbReference>
<protein>
    <submittedName>
        <fullName evidence="2">Helix-turn-helix transcriptional regulator</fullName>
    </submittedName>
</protein>
<dbReference type="GO" id="GO:0003700">
    <property type="term" value="F:DNA-binding transcription factor activity"/>
    <property type="evidence" value="ECO:0007669"/>
    <property type="project" value="InterPro"/>
</dbReference>
<dbReference type="PANTHER" id="PTHR39168">
    <property type="entry name" value="TRANSCRIPTIONAL REGULATOR-RELATED"/>
    <property type="match status" value="1"/>
</dbReference>
<name>A0A540WAM1_9ACTN</name>
<dbReference type="GO" id="GO:0010288">
    <property type="term" value="P:response to lead ion"/>
    <property type="evidence" value="ECO:0007669"/>
    <property type="project" value="TreeGrafter"/>
</dbReference>
<dbReference type="RefSeq" id="WP_141636494.1">
    <property type="nucleotide sequence ID" value="NZ_VIGB01000003.1"/>
</dbReference>
<proteinExistence type="predicted"/>
<dbReference type="PROSITE" id="PS50987">
    <property type="entry name" value="HTH_ARSR_2"/>
    <property type="match status" value="1"/>
</dbReference>
<organism evidence="2 3">
    <name type="scientific">Kitasatospora acidiphila</name>
    <dbReference type="NCBI Taxonomy" id="2567942"/>
    <lineage>
        <taxon>Bacteria</taxon>
        <taxon>Bacillati</taxon>
        <taxon>Actinomycetota</taxon>
        <taxon>Actinomycetes</taxon>
        <taxon>Kitasatosporales</taxon>
        <taxon>Streptomycetaceae</taxon>
        <taxon>Kitasatospora</taxon>
    </lineage>
</organism>
<comment type="caution">
    <text evidence="2">The sequence shown here is derived from an EMBL/GenBank/DDBJ whole genome shotgun (WGS) entry which is preliminary data.</text>
</comment>
<dbReference type="InterPro" id="IPR036388">
    <property type="entry name" value="WH-like_DNA-bd_sf"/>
</dbReference>
<dbReference type="Gene3D" id="1.10.10.10">
    <property type="entry name" value="Winged helix-like DNA-binding domain superfamily/Winged helix DNA-binding domain"/>
    <property type="match status" value="1"/>
</dbReference>
<dbReference type="EMBL" id="VIGB01000003">
    <property type="protein sequence ID" value="TQF06046.1"/>
    <property type="molecule type" value="Genomic_DNA"/>
</dbReference>
<dbReference type="Pfam" id="PF12840">
    <property type="entry name" value="HTH_20"/>
    <property type="match status" value="1"/>
</dbReference>
<dbReference type="InterPro" id="IPR036390">
    <property type="entry name" value="WH_DNA-bd_sf"/>
</dbReference>
<evidence type="ECO:0000313" key="2">
    <source>
        <dbReference type="EMBL" id="TQF06046.1"/>
    </source>
</evidence>
<sequence length="257" mass="26983">MTSPARTGEPDIARVAGLFANGTRARILMALAGGGSLPASVLAEHAGVTPQAASTQLNRLSRAGLITVRPSGRNRYYELADRRIAELMESLAALAPAQPVARTLRASSRSAALRRARVCYDHTAGLLGVTITEALLNSGALVPVGGTEPTADQTAESEHPYRLGPAAIPVLTGLGVPESHLADDQERPLLSFCLDWTEQRHHLAGRLGADLLDVFSTAGWITRAANTRALHLTSAGEDELARRLGMRSSGAAPAAHP</sequence>
<gene>
    <name evidence="2" type="ORF">E6W39_32295</name>
</gene>